<feature type="transmembrane region" description="Helical" evidence="23">
    <location>
        <begin position="591"/>
        <end position="610"/>
    </location>
</feature>
<evidence type="ECO:0000313" key="26">
    <source>
        <dbReference type="EnsemblMetazoa" id="PHUM085560-PA"/>
    </source>
</evidence>
<feature type="transmembrane region" description="Helical" evidence="23">
    <location>
        <begin position="500"/>
        <end position="523"/>
    </location>
</feature>
<dbReference type="CTD" id="8231518"/>
<dbReference type="PANTHER" id="PTHR13414:SF9">
    <property type="entry name" value="PROTON-COUPLED ZINC ANTIPORTER SLC30A9, MITOCHONDRIAL"/>
    <property type="match status" value="1"/>
</dbReference>
<keyword evidence="5" id="KW-0813">Transport</keyword>
<keyword evidence="27" id="KW-1185">Reference proteome</keyword>
<evidence type="ECO:0000256" key="5">
    <source>
        <dbReference type="ARBA" id="ARBA00022448"/>
    </source>
</evidence>
<dbReference type="InterPro" id="IPR009061">
    <property type="entry name" value="DNA-bd_dom_put_sf"/>
</dbReference>
<feature type="compositionally biased region" description="Basic and acidic residues" evidence="22">
    <location>
        <begin position="42"/>
        <end position="53"/>
    </location>
</feature>
<dbReference type="RefSeq" id="XP_002423772.1">
    <property type="nucleotide sequence ID" value="XM_002423727.1"/>
</dbReference>
<evidence type="ECO:0000259" key="24">
    <source>
        <dbReference type="Pfam" id="PF01545"/>
    </source>
</evidence>
<name>E0VCC8_PEDHC</name>
<keyword evidence="10" id="KW-0864">Zinc transport</keyword>
<dbReference type="GO" id="GO:0008324">
    <property type="term" value="F:monoatomic cation transmembrane transporter activity"/>
    <property type="evidence" value="ECO:0007669"/>
    <property type="project" value="InterPro"/>
</dbReference>
<evidence type="ECO:0000256" key="1">
    <source>
        <dbReference type="ARBA" id="ARBA00004123"/>
    </source>
</evidence>
<dbReference type="VEuPathDB" id="VectorBase:PHUM085560"/>
<evidence type="ECO:0000256" key="6">
    <source>
        <dbReference type="ARBA" id="ARBA00022449"/>
    </source>
</evidence>
<keyword evidence="12" id="KW-0805">Transcription regulation</keyword>
<dbReference type="HOGENOM" id="CLU_021126_3_1_1"/>
<evidence type="ECO:0000256" key="18">
    <source>
        <dbReference type="ARBA" id="ARBA00033405"/>
    </source>
</evidence>
<keyword evidence="9" id="KW-0862">Zinc</keyword>
<evidence type="ECO:0000256" key="17">
    <source>
        <dbReference type="ARBA" id="ARBA00023242"/>
    </source>
</evidence>
<dbReference type="AlphaFoldDB" id="E0VCC8"/>
<keyword evidence="14" id="KW-0496">Mitochondrion</keyword>
<dbReference type="GO" id="GO:0031966">
    <property type="term" value="C:mitochondrial membrane"/>
    <property type="evidence" value="ECO:0007669"/>
    <property type="project" value="UniProtKB-SubCell"/>
</dbReference>
<dbReference type="EMBL" id="DS235053">
    <property type="protein sequence ID" value="EEB11034.1"/>
    <property type="molecule type" value="Genomic_DNA"/>
</dbReference>
<dbReference type="EnsemblMetazoa" id="PHUM085560-RA">
    <property type="protein sequence ID" value="PHUM085560-PA"/>
    <property type="gene ID" value="PHUM085560"/>
</dbReference>
<feature type="region of interest" description="Disordered" evidence="22">
    <location>
        <begin position="239"/>
        <end position="259"/>
    </location>
</feature>
<evidence type="ECO:0000256" key="15">
    <source>
        <dbReference type="ARBA" id="ARBA00023136"/>
    </source>
</evidence>
<dbReference type="SUPFAM" id="SSF161111">
    <property type="entry name" value="Cation efflux protein transmembrane domain-like"/>
    <property type="match status" value="1"/>
</dbReference>
<dbReference type="Gene3D" id="3.90.530.10">
    <property type="entry name" value="XPA C-terminal domain"/>
    <property type="match status" value="1"/>
</dbReference>
<evidence type="ECO:0000256" key="3">
    <source>
        <dbReference type="ARBA" id="ARBA00004240"/>
    </source>
</evidence>
<evidence type="ECO:0000256" key="8">
    <source>
        <dbReference type="ARBA" id="ARBA00022824"/>
    </source>
</evidence>
<accession>E0VCC8</accession>
<feature type="transmembrane region" description="Helical" evidence="23">
    <location>
        <begin position="535"/>
        <end position="557"/>
    </location>
</feature>
<dbReference type="InterPro" id="IPR027469">
    <property type="entry name" value="Cation_efflux_TMD_sf"/>
</dbReference>
<feature type="domain" description="Cation efflux protein transmembrane" evidence="24">
    <location>
        <begin position="434"/>
        <end position="643"/>
    </location>
</feature>
<evidence type="ECO:0000256" key="10">
    <source>
        <dbReference type="ARBA" id="ARBA00022906"/>
    </source>
</evidence>
<keyword evidence="15 23" id="KW-0472">Membrane</keyword>
<keyword evidence="6" id="KW-0050">Antiport</keyword>
<comment type="catalytic activity">
    <reaction evidence="21">
        <text>Zn(2+)(in) + 2 H(+)(out) = Zn(2+)(out) + 2 H(+)(in)</text>
        <dbReference type="Rhea" id="RHEA:72627"/>
        <dbReference type="ChEBI" id="CHEBI:15378"/>
        <dbReference type="ChEBI" id="CHEBI:29105"/>
    </reaction>
</comment>
<dbReference type="EMBL" id="AAZO01001023">
    <property type="status" value="NOT_ANNOTATED_CDS"/>
    <property type="molecule type" value="Genomic_DNA"/>
</dbReference>
<dbReference type="KEGG" id="phu:Phum_PHUM085560"/>
<feature type="compositionally biased region" description="Basic and acidic residues" evidence="22">
    <location>
        <begin position="245"/>
        <end position="259"/>
    </location>
</feature>
<evidence type="ECO:0000256" key="22">
    <source>
        <dbReference type="SAM" id="MobiDB-lite"/>
    </source>
</evidence>
<feature type="compositionally biased region" description="Basic and acidic residues" evidence="22">
    <location>
        <begin position="191"/>
        <end position="210"/>
    </location>
</feature>
<evidence type="ECO:0000256" key="12">
    <source>
        <dbReference type="ARBA" id="ARBA00023015"/>
    </source>
</evidence>
<dbReference type="CDD" id="cd21078">
    <property type="entry name" value="NTD_ZNT9"/>
    <property type="match status" value="1"/>
</dbReference>
<sequence length="761" mass="86445">MLRCHFQILGPYIKKPASYRFDSVLRTPFEEKNNENLSESKINTKKEPDDNIKSQKKSTVLKSNLVVLEENSVDSFKANDNEFSYLNKNLTDITNKCSEQSNCVENNVNLSNNKLDIPQDSLCENNKILETKCLNNEQINEIQSNKDPSYGNIERHILETVKLSKNKKPDNYLNTVNVKNFPTNKQNKTASNDDLRIQKKPYDAKKQNDKTLDLSNRVERENRRQTYELNLGAVSENINLNPDGPLKEKDRNPLMDDIKPLKDTPQLLLEKAKEILRKTSQMKPTEGNRNVKLINLGTPKPDSKYSRRRQTVDLNKSSTERNFITPVRAMADFLLKPSDLEGLRKTKRRSPYENDPPITVYWRKDVEAKALDVWGSKENLLKEILKRDIERRRYQQNLFTVKRRLRDYRREQGRETEVKTEQSGLFGSSGKVVLTAIAINGTNFLFKLLAWCYTGSHSMFSEAVHSLADTINQLILAYGIHKSVQRADSDHPYGYTNMRYVSSLISGVGIFCVGSGLSFYHGFVGLTDPSDLPSFYWAYFILGGSLASEGATLLVAFNSIRIGARKSEVSLSEYVWRGQNPSVNVVLLEDMAAVIGVSFAAGCMGLSSYFESHVPDAIGSFFVGGLLAGVASFIIYTNVAALVGRSIPQERLDKINAELESDVMIRAIHDVKGIDIGNSLVRYKAEMDFDGGELTRSYLDKQDLNLMLEEVKKMQTIDDLEEFMLKHGENIVDMMGGEIDRIELKLRKKHPEIRHCDLEIL</sequence>
<keyword evidence="17" id="KW-0539">Nucleus</keyword>
<gene>
    <name evidence="26" type="primary">8231518</name>
    <name evidence="25" type="ORF">Phum_PHUM085560</name>
</gene>
<reference evidence="25" key="1">
    <citation type="submission" date="2007-04" db="EMBL/GenBank/DDBJ databases">
        <title>Annotation of Pediculus humanus corporis strain USDA.</title>
        <authorList>
            <person name="Kirkness E."/>
            <person name="Hannick L."/>
            <person name="Hass B."/>
            <person name="Bruggner R."/>
            <person name="Lawson D."/>
            <person name="Bidwell S."/>
            <person name="Joardar V."/>
            <person name="Caler E."/>
            <person name="Walenz B."/>
            <person name="Inman J."/>
            <person name="Schobel S."/>
            <person name="Galinsky K."/>
            <person name="Amedeo P."/>
            <person name="Strausberg R."/>
        </authorList>
    </citation>
    <scope>NUCLEOTIDE SEQUENCE</scope>
    <source>
        <strain evidence="25">USDA</strain>
    </source>
</reference>
<evidence type="ECO:0000313" key="27">
    <source>
        <dbReference type="Proteomes" id="UP000009046"/>
    </source>
</evidence>
<evidence type="ECO:0000256" key="23">
    <source>
        <dbReference type="SAM" id="Phobius"/>
    </source>
</evidence>
<dbReference type="GO" id="GO:0006882">
    <property type="term" value="P:intracellular zinc ion homeostasis"/>
    <property type="evidence" value="ECO:0007669"/>
    <property type="project" value="TreeGrafter"/>
</dbReference>
<evidence type="ECO:0000256" key="16">
    <source>
        <dbReference type="ARBA" id="ARBA00023163"/>
    </source>
</evidence>
<keyword evidence="13" id="KW-0406">Ion transport</keyword>
<evidence type="ECO:0000256" key="21">
    <source>
        <dbReference type="ARBA" id="ARBA00048349"/>
    </source>
</evidence>
<reference evidence="25" key="2">
    <citation type="submission" date="2007-04" db="EMBL/GenBank/DDBJ databases">
        <title>The genome of the human body louse.</title>
        <authorList>
            <consortium name="The Human Body Louse Genome Consortium"/>
            <person name="Kirkness E."/>
            <person name="Walenz B."/>
            <person name="Hass B."/>
            <person name="Bruggner R."/>
            <person name="Strausberg R."/>
        </authorList>
    </citation>
    <scope>NUCLEOTIDE SEQUENCE</scope>
    <source>
        <strain evidence="25">USDA</strain>
    </source>
</reference>
<feature type="region of interest" description="Disordered" evidence="22">
    <location>
        <begin position="181"/>
        <end position="210"/>
    </location>
</feature>
<keyword evidence="8" id="KW-0256">Endoplasmic reticulum</keyword>
<dbReference type="InterPro" id="IPR002524">
    <property type="entry name" value="Cation_efflux"/>
</dbReference>
<dbReference type="NCBIfam" id="TIGR01297">
    <property type="entry name" value="CDF"/>
    <property type="match status" value="1"/>
</dbReference>
<dbReference type="SUPFAM" id="SSF46955">
    <property type="entry name" value="Putative DNA-binding domain"/>
    <property type="match status" value="1"/>
</dbReference>
<feature type="compositionally biased region" description="Polar residues" evidence="22">
    <location>
        <begin position="181"/>
        <end position="190"/>
    </location>
</feature>
<dbReference type="FunCoup" id="E0VCC8">
    <property type="interactions" value="1535"/>
</dbReference>
<evidence type="ECO:0000256" key="11">
    <source>
        <dbReference type="ARBA" id="ARBA00022989"/>
    </source>
</evidence>
<dbReference type="GO" id="GO:0015297">
    <property type="term" value="F:antiporter activity"/>
    <property type="evidence" value="ECO:0007669"/>
    <property type="project" value="UniProtKB-KW"/>
</dbReference>
<dbReference type="Gene3D" id="1.20.1510.10">
    <property type="entry name" value="Cation efflux protein transmembrane domain"/>
    <property type="match status" value="1"/>
</dbReference>
<dbReference type="InterPro" id="IPR037129">
    <property type="entry name" value="XPA_sf"/>
</dbReference>
<feature type="region of interest" description="Disordered" evidence="22">
    <location>
        <begin position="291"/>
        <end position="311"/>
    </location>
</feature>
<organism>
    <name type="scientific">Pediculus humanus subsp. corporis</name>
    <name type="common">Body louse</name>
    <dbReference type="NCBI Taxonomy" id="121224"/>
    <lineage>
        <taxon>Eukaryota</taxon>
        <taxon>Metazoa</taxon>
        <taxon>Ecdysozoa</taxon>
        <taxon>Arthropoda</taxon>
        <taxon>Hexapoda</taxon>
        <taxon>Insecta</taxon>
        <taxon>Pterygota</taxon>
        <taxon>Neoptera</taxon>
        <taxon>Paraneoptera</taxon>
        <taxon>Psocodea</taxon>
        <taxon>Troctomorpha</taxon>
        <taxon>Phthiraptera</taxon>
        <taxon>Anoplura</taxon>
        <taxon>Pediculidae</taxon>
        <taxon>Pediculus</taxon>
    </lineage>
</organism>
<keyword evidence="16" id="KW-0804">Transcription</keyword>
<dbReference type="GO" id="GO:0005634">
    <property type="term" value="C:nucleus"/>
    <property type="evidence" value="ECO:0007669"/>
    <property type="project" value="UniProtKB-SubCell"/>
</dbReference>
<evidence type="ECO:0000256" key="4">
    <source>
        <dbReference type="ARBA" id="ARBA00008873"/>
    </source>
</evidence>
<comment type="similarity">
    <text evidence="4">Belongs to the cation diffusion facilitator (CDF) transporter (TC 2.A.4) family. SLC30A subfamily.</text>
</comment>
<evidence type="ECO:0000256" key="9">
    <source>
        <dbReference type="ARBA" id="ARBA00022833"/>
    </source>
</evidence>
<evidence type="ECO:0000256" key="14">
    <source>
        <dbReference type="ARBA" id="ARBA00023128"/>
    </source>
</evidence>
<keyword evidence="11 23" id="KW-1133">Transmembrane helix</keyword>
<dbReference type="GO" id="GO:0005783">
    <property type="term" value="C:endoplasmic reticulum"/>
    <property type="evidence" value="ECO:0007669"/>
    <property type="project" value="UniProtKB-SubCell"/>
</dbReference>
<dbReference type="GO" id="GO:0006829">
    <property type="term" value="P:zinc ion transport"/>
    <property type="evidence" value="ECO:0007669"/>
    <property type="project" value="UniProtKB-KW"/>
</dbReference>
<evidence type="ECO:0000256" key="7">
    <source>
        <dbReference type="ARBA" id="ARBA00022692"/>
    </source>
</evidence>
<reference evidence="26" key="3">
    <citation type="submission" date="2020-05" db="UniProtKB">
        <authorList>
            <consortium name="EnsemblMetazoa"/>
        </authorList>
    </citation>
    <scope>IDENTIFICATION</scope>
    <source>
        <strain evidence="26">USDA</strain>
    </source>
</reference>
<dbReference type="InParanoid" id="E0VCC8"/>
<dbReference type="InterPro" id="IPR040177">
    <property type="entry name" value="SLC30A9"/>
</dbReference>
<dbReference type="STRING" id="121224.E0VCC8"/>
<dbReference type="PANTHER" id="PTHR13414">
    <property type="entry name" value="HUEL-CATION TRANSPORTER"/>
    <property type="match status" value="1"/>
</dbReference>
<proteinExistence type="inferred from homology"/>
<protein>
    <recommendedName>
        <fullName evidence="19">Proton-coupled zinc antiporter SLC30A9, mitochondrial</fullName>
    </recommendedName>
    <alternativeName>
        <fullName evidence="18">Solute carrier family 30 member 9</fullName>
    </alternativeName>
    <alternativeName>
        <fullName evidence="20">Zinc transporter 9</fullName>
    </alternativeName>
</protein>
<comment type="subcellular location">
    <subcellularLocation>
        <location evidence="3">Endoplasmic reticulum</location>
    </subcellularLocation>
    <subcellularLocation>
        <location evidence="2">Mitochondrion membrane</location>
        <topology evidence="2">Multi-pass membrane protein</topology>
    </subcellularLocation>
    <subcellularLocation>
        <location evidence="1">Nucleus</location>
    </subcellularLocation>
</comment>
<dbReference type="InterPro" id="IPR058533">
    <property type="entry name" value="Cation_efflux_TM"/>
</dbReference>
<dbReference type="Pfam" id="PF01545">
    <property type="entry name" value="Cation_efflux"/>
    <property type="match status" value="1"/>
</dbReference>
<dbReference type="GeneID" id="8231518"/>
<evidence type="ECO:0000256" key="19">
    <source>
        <dbReference type="ARBA" id="ARBA00034845"/>
    </source>
</evidence>
<evidence type="ECO:0000256" key="2">
    <source>
        <dbReference type="ARBA" id="ARBA00004225"/>
    </source>
</evidence>
<evidence type="ECO:0000256" key="13">
    <source>
        <dbReference type="ARBA" id="ARBA00023065"/>
    </source>
</evidence>
<evidence type="ECO:0000313" key="25">
    <source>
        <dbReference type="EMBL" id="EEB11034.1"/>
    </source>
</evidence>
<evidence type="ECO:0000256" key="20">
    <source>
        <dbReference type="ARBA" id="ARBA00034922"/>
    </source>
</evidence>
<dbReference type="Proteomes" id="UP000009046">
    <property type="component" value="Unassembled WGS sequence"/>
</dbReference>
<dbReference type="eggNOG" id="KOG2802">
    <property type="taxonomic scope" value="Eukaryota"/>
</dbReference>
<feature type="transmembrane region" description="Helical" evidence="23">
    <location>
        <begin position="622"/>
        <end position="644"/>
    </location>
</feature>
<keyword evidence="7 23" id="KW-0812">Transmembrane</keyword>
<feature type="region of interest" description="Disordered" evidence="22">
    <location>
        <begin position="33"/>
        <end position="55"/>
    </location>
</feature>
<dbReference type="OrthoDB" id="435980at2759"/>